<keyword evidence="1" id="KW-0472">Membrane</keyword>
<reference evidence="2" key="1">
    <citation type="submission" date="2020-09" db="EMBL/GenBank/DDBJ databases">
        <title>A novel bacterium of genus Bacillus, isolated from South China Sea.</title>
        <authorList>
            <person name="Huang H."/>
            <person name="Mo K."/>
            <person name="Hu Y."/>
        </authorList>
    </citation>
    <scope>NUCLEOTIDE SEQUENCE</scope>
    <source>
        <strain evidence="2">IB182487</strain>
    </source>
</reference>
<name>A0A926NIH7_9BACI</name>
<keyword evidence="1" id="KW-1133">Transmembrane helix</keyword>
<keyword evidence="3" id="KW-1185">Reference proteome</keyword>
<evidence type="ECO:0000313" key="2">
    <source>
        <dbReference type="EMBL" id="MBD1381685.1"/>
    </source>
</evidence>
<organism evidence="2 3">
    <name type="scientific">Metabacillus arenae</name>
    <dbReference type="NCBI Taxonomy" id="2771434"/>
    <lineage>
        <taxon>Bacteria</taxon>
        <taxon>Bacillati</taxon>
        <taxon>Bacillota</taxon>
        <taxon>Bacilli</taxon>
        <taxon>Bacillales</taxon>
        <taxon>Bacillaceae</taxon>
        <taxon>Metabacillus</taxon>
    </lineage>
</organism>
<accession>A0A926NIH7</accession>
<dbReference type="Pfam" id="PF09577">
    <property type="entry name" value="Spore_YpjB"/>
    <property type="match status" value="1"/>
</dbReference>
<comment type="caution">
    <text evidence="2">The sequence shown here is derived from an EMBL/GenBank/DDBJ whole genome shotgun (WGS) entry which is preliminary data.</text>
</comment>
<dbReference type="NCBIfam" id="TIGR02878">
    <property type="entry name" value="spore_ypjB"/>
    <property type="match status" value="1"/>
</dbReference>
<dbReference type="AlphaFoldDB" id="A0A926NIH7"/>
<protein>
    <submittedName>
        <fullName evidence="2">Sporulation protein YpjB</fullName>
    </submittedName>
</protein>
<proteinExistence type="predicted"/>
<dbReference type="Proteomes" id="UP000626844">
    <property type="component" value="Unassembled WGS sequence"/>
</dbReference>
<sequence length="264" mass="30880">MKKMIMILVIVFFFINSQTVYGETEHHWNNLNNLTETALQLAKQNRFEDSSHLIVYFKEQFENKPGIQSELSADDIRTVSLTHTHALEALQNKTMGDSEKIRAVTQFRLVVDAMNSEYDPLWSSMEDSVMNVFSQIKTDVESGNYESFQEQWNEFLIMYEMIYPSVSVDVDSQIIKRVDSHISTIDNRLFDQMSDSTKEQHISQMEEDLRTLFDRAEEDESDPSLLWVIISTGSIIILSLSYAGFRKYQGEKERRKQRDRETNK</sequence>
<evidence type="ECO:0000313" key="3">
    <source>
        <dbReference type="Proteomes" id="UP000626844"/>
    </source>
</evidence>
<gene>
    <name evidence="2" type="primary">ypjB</name>
    <name evidence="2" type="ORF">IC621_15720</name>
</gene>
<evidence type="ECO:0000256" key="1">
    <source>
        <dbReference type="SAM" id="Phobius"/>
    </source>
</evidence>
<dbReference type="InterPro" id="IPR014231">
    <property type="entry name" value="Spore_YpjB"/>
</dbReference>
<dbReference type="RefSeq" id="WP_191159275.1">
    <property type="nucleotide sequence ID" value="NZ_JACXAI010000020.1"/>
</dbReference>
<feature type="transmembrane region" description="Helical" evidence="1">
    <location>
        <begin position="225"/>
        <end position="245"/>
    </location>
</feature>
<dbReference type="EMBL" id="JACXAI010000020">
    <property type="protein sequence ID" value="MBD1381685.1"/>
    <property type="molecule type" value="Genomic_DNA"/>
</dbReference>
<keyword evidence="1" id="KW-0812">Transmembrane</keyword>